<keyword evidence="3" id="KW-1185">Reference proteome</keyword>
<keyword evidence="1" id="KW-0175">Coiled coil</keyword>
<dbReference type="InterPro" id="IPR036249">
    <property type="entry name" value="Thioredoxin-like_sf"/>
</dbReference>
<dbReference type="SUPFAM" id="SSF52833">
    <property type="entry name" value="Thioredoxin-like"/>
    <property type="match status" value="1"/>
</dbReference>
<sequence length="461" mass="54039">MDKLLPIALSLALVACNSPVNTDKGVFFAGEIVNPTSEYVVLYKGSSALDSAKLDENNRFSFQLDKVDDGLYHFNHNPEQQYVYLEKGDSVWIRLNTLYFDESLVFSGTNEELNNFLLEIFLEDEEVEQLMYSDLFQLEIDDFSAKVEDLRKEKLEELEELNKESKLTDTAFEIAKASINYTFYKFKEVYPFKHRGTLKEQELHEFPKSFYAYRDGIDYNNKNLIYLRPYYDFMKSHLGNLSYMTCSNSCGKENGIAHNQLHFNQHKLALIDSLVGEKELRDNLFRNVAFNYLLREHDVDSNRVFINEFQRISGNNRHIEEIQRLYEGISNIQPNSPVPNIEVISMSDSLISLPSLSKNKKAVFYFWSGTDKNHYESIFSRVKELKSEKPEYEYIGINFKTEPNNWKTIVNKFEFDAHSQFRTDDYHKLTETFILYPMNKCVITNDALIVDAFSNIYWNNH</sequence>
<evidence type="ECO:0000313" key="2">
    <source>
        <dbReference type="EMBL" id="RRQ49015.1"/>
    </source>
</evidence>
<dbReference type="PROSITE" id="PS51257">
    <property type="entry name" value="PROKAR_LIPOPROTEIN"/>
    <property type="match status" value="1"/>
</dbReference>
<protein>
    <submittedName>
        <fullName evidence="2">Transaldolase</fullName>
    </submittedName>
</protein>
<dbReference type="EMBL" id="QUSX01000002">
    <property type="protein sequence ID" value="RRQ49015.1"/>
    <property type="molecule type" value="Genomic_DNA"/>
</dbReference>
<organism evidence="2 3">
    <name type="scientific">Maribacter algicola</name>
    <dbReference type="NCBI Taxonomy" id="2498892"/>
    <lineage>
        <taxon>Bacteria</taxon>
        <taxon>Pseudomonadati</taxon>
        <taxon>Bacteroidota</taxon>
        <taxon>Flavobacteriia</taxon>
        <taxon>Flavobacteriales</taxon>
        <taxon>Flavobacteriaceae</taxon>
        <taxon>Maribacter</taxon>
    </lineage>
</organism>
<dbReference type="OrthoDB" id="1146847at2"/>
<name>A0A3R8PY73_9FLAO</name>
<evidence type="ECO:0000256" key="1">
    <source>
        <dbReference type="SAM" id="Coils"/>
    </source>
</evidence>
<dbReference type="Proteomes" id="UP000286990">
    <property type="component" value="Unassembled WGS sequence"/>
</dbReference>
<feature type="coiled-coil region" evidence="1">
    <location>
        <begin position="133"/>
        <end position="167"/>
    </location>
</feature>
<reference evidence="3" key="2">
    <citation type="submission" date="2018-12" db="EMBL/GenBank/DDBJ databases">
        <title>Maribacter lutimaris sp. nov., isolated from marine sediment.</title>
        <authorList>
            <person name="Kim K.K."/>
        </authorList>
    </citation>
    <scope>NUCLEOTIDE SEQUENCE [LARGE SCALE GENOMIC DNA]</scope>
    <source>
        <strain evidence="3">PoM-212</strain>
    </source>
</reference>
<dbReference type="RefSeq" id="WP_125223183.1">
    <property type="nucleotide sequence ID" value="NZ_QUSX01000002.1"/>
</dbReference>
<gene>
    <name evidence="2" type="ORF">DZC72_12215</name>
</gene>
<reference evidence="3" key="1">
    <citation type="submission" date="2018-08" db="EMBL/GenBank/DDBJ databases">
        <authorList>
            <person name="Khan S.A."/>
            <person name="J S.E."/>
        </authorList>
    </citation>
    <scope>NUCLEOTIDE SEQUENCE [LARGE SCALE GENOMIC DNA]</scope>
    <source>
        <strain evidence="3">PoM-212</strain>
    </source>
</reference>
<dbReference type="AlphaFoldDB" id="A0A3R8PY73"/>
<accession>A0A3R8PY73</accession>
<comment type="caution">
    <text evidence="2">The sequence shown here is derived from an EMBL/GenBank/DDBJ whole genome shotgun (WGS) entry which is preliminary data.</text>
</comment>
<evidence type="ECO:0000313" key="3">
    <source>
        <dbReference type="Proteomes" id="UP000286990"/>
    </source>
</evidence>
<dbReference type="Gene3D" id="3.40.30.10">
    <property type="entry name" value="Glutaredoxin"/>
    <property type="match status" value="1"/>
</dbReference>
<proteinExistence type="predicted"/>